<proteinExistence type="predicted"/>
<feature type="compositionally biased region" description="Pro residues" evidence="1">
    <location>
        <begin position="259"/>
        <end position="270"/>
    </location>
</feature>
<reference evidence="2" key="1">
    <citation type="submission" date="2023-10" db="EMBL/GenBank/DDBJ databases">
        <title>Genome assemblies of two species of porcelain crab, Petrolisthes cinctipes and Petrolisthes manimaculis (Anomura: Porcellanidae).</title>
        <authorList>
            <person name="Angst P."/>
        </authorList>
    </citation>
    <scope>NUCLEOTIDE SEQUENCE</scope>
    <source>
        <strain evidence="2">PB745_01</strain>
        <tissue evidence="2">Gill</tissue>
    </source>
</reference>
<comment type="caution">
    <text evidence="2">The sequence shown here is derived from an EMBL/GenBank/DDBJ whole genome shotgun (WGS) entry which is preliminary data.</text>
</comment>
<name>A0AAE1G783_PETCI</name>
<dbReference type="EMBL" id="JAWQEG010000709">
    <property type="protein sequence ID" value="KAK3886321.1"/>
    <property type="molecule type" value="Genomic_DNA"/>
</dbReference>
<organism evidence="2 3">
    <name type="scientific">Petrolisthes cinctipes</name>
    <name type="common">Flat porcelain crab</name>
    <dbReference type="NCBI Taxonomy" id="88211"/>
    <lineage>
        <taxon>Eukaryota</taxon>
        <taxon>Metazoa</taxon>
        <taxon>Ecdysozoa</taxon>
        <taxon>Arthropoda</taxon>
        <taxon>Crustacea</taxon>
        <taxon>Multicrustacea</taxon>
        <taxon>Malacostraca</taxon>
        <taxon>Eumalacostraca</taxon>
        <taxon>Eucarida</taxon>
        <taxon>Decapoda</taxon>
        <taxon>Pleocyemata</taxon>
        <taxon>Anomura</taxon>
        <taxon>Galatheoidea</taxon>
        <taxon>Porcellanidae</taxon>
        <taxon>Petrolisthes</taxon>
    </lineage>
</organism>
<protein>
    <submittedName>
        <fullName evidence="2">Uncharacterized protein</fullName>
    </submittedName>
</protein>
<dbReference type="PRINTS" id="PR01217">
    <property type="entry name" value="PRICHEXTENSN"/>
</dbReference>
<feature type="compositionally biased region" description="Pro residues" evidence="1">
    <location>
        <begin position="237"/>
        <end position="246"/>
    </location>
</feature>
<evidence type="ECO:0000313" key="2">
    <source>
        <dbReference type="EMBL" id="KAK3886321.1"/>
    </source>
</evidence>
<evidence type="ECO:0000313" key="3">
    <source>
        <dbReference type="Proteomes" id="UP001286313"/>
    </source>
</evidence>
<sequence>MAKISLIKEEASRVWLHSSVKKPPDSFPSFPFYNVLFHNTQIHFPFSFPPTGSLSQPSPPPIKFFPPPPPPSSYSSPSFPPQSSPTIFCLIFLFLILTDPSRNLPILAFSQLTNSFTTCILLSSSSSSCSCSFFSSSFPVTRITITNHFLLLTFTPFLTHHHNHASSLSTPNLHSYSPHPLSHFLPSPIPSTTTTNPPLHPSTPSTTTTNPPLRSPTHPPAPPQPQPPTLPFTHQPTQPPPQPQPPTLHYTHQPTHLHPSPPHPSPPLCHPLPLLHHHHHFVTLFPSSITTTLSPSSPSPSPPPLCHPLPLLHHHHHLVTLFPSSITTYLPLSHHSFNLTSHSLPLPSSSYRVGVVGVGGT</sequence>
<dbReference type="AlphaFoldDB" id="A0AAE1G783"/>
<dbReference type="Proteomes" id="UP001286313">
    <property type="component" value="Unassembled WGS sequence"/>
</dbReference>
<feature type="compositionally biased region" description="Pro residues" evidence="1">
    <location>
        <begin position="213"/>
        <end position="230"/>
    </location>
</feature>
<feature type="region of interest" description="Disordered" evidence="1">
    <location>
        <begin position="186"/>
        <end position="270"/>
    </location>
</feature>
<accession>A0AAE1G783</accession>
<gene>
    <name evidence="2" type="ORF">Pcinc_009525</name>
</gene>
<feature type="compositionally biased region" description="Low complexity" evidence="1">
    <location>
        <begin position="186"/>
        <end position="212"/>
    </location>
</feature>
<feature type="compositionally biased region" description="Low complexity" evidence="1">
    <location>
        <begin position="247"/>
        <end position="258"/>
    </location>
</feature>
<keyword evidence="3" id="KW-1185">Reference proteome</keyword>
<evidence type="ECO:0000256" key="1">
    <source>
        <dbReference type="SAM" id="MobiDB-lite"/>
    </source>
</evidence>